<dbReference type="Gene3D" id="1.10.287.1060">
    <property type="entry name" value="ESAT-6-like"/>
    <property type="match status" value="1"/>
</dbReference>
<evidence type="ECO:0000256" key="4">
    <source>
        <dbReference type="ARBA" id="ARBA00040017"/>
    </source>
</evidence>
<accession>A0A8H6Y851</accession>
<dbReference type="Pfam" id="PF03357">
    <property type="entry name" value="Snf7"/>
    <property type="match status" value="1"/>
</dbReference>
<dbReference type="GO" id="GO:0009898">
    <property type="term" value="C:cytoplasmic side of plasma membrane"/>
    <property type="evidence" value="ECO:0007669"/>
    <property type="project" value="TreeGrafter"/>
</dbReference>
<evidence type="ECO:0000256" key="2">
    <source>
        <dbReference type="ARBA" id="ARBA00006190"/>
    </source>
</evidence>
<organism evidence="7 8">
    <name type="scientific">Mycena venus</name>
    <dbReference type="NCBI Taxonomy" id="2733690"/>
    <lineage>
        <taxon>Eukaryota</taxon>
        <taxon>Fungi</taxon>
        <taxon>Dikarya</taxon>
        <taxon>Basidiomycota</taxon>
        <taxon>Agaricomycotina</taxon>
        <taxon>Agaricomycetes</taxon>
        <taxon>Agaricomycetidae</taxon>
        <taxon>Agaricales</taxon>
        <taxon>Marasmiineae</taxon>
        <taxon>Mycenaceae</taxon>
        <taxon>Mycena</taxon>
    </lineage>
</organism>
<evidence type="ECO:0000256" key="3">
    <source>
        <dbReference type="ARBA" id="ARBA00022753"/>
    </source>
</evidence>
<dbReference type="PANTHER" id="PTHR22761:SF10">
    <property type="entry name" value="GH13992P"/>
    <property type="match status" value="1"/>
</dbReference>
<dbReference type="EMBL" id="JACAZI010000007">
    <property type="protein sequence ID" value="KAF7356073.1"/>
    <property type="molecule type" value="Genomic_DNA"/>
</dbReference>
<dbReference type="OrthoDB" id="2976679at2759"/>
<evidence type="ECO:0000256" key="6">
    <source>
        <dbReference type="SAM" id="Coils"/>
    </source>
</evidence>
<feature type="coiled-coil region" evidence="6">
    <location>
        <begin position="14"/>
        <end position="87"/>
    </location>
</feature>
<keyword evidence="6" id="KW-0175">Coiled coil</keyword>
<evidence type="ECO:0000313" key="8">
    <source>
        <dbReference type="Proteomes" id="UP000620124"/>
    </source>
</evidence>
<dbReference type="GO" id="GO:0000815">
    <property type="term" value="C:ESCRT III complex"/>
    <property type="evidence" value="ECO:0007669"/>
    <property type="project" value="TreeGrafter"/>
</dbReference>
<dbReference type="InterPro" id="IPR005024">
    <property type="entry name" value="Snf7_fam"/>
</dbReference>
<dbReference type="GO" id="GO:0032511">
    <property type="term" value="P:late endosome to vacuole transport via multivesicular body sorting pathway"/>
    <property type="evidence" value="ECO:0007669"/>
    <property type="project" value="TreeGrafter"/>
</dbReference>
<gene>
    <name evidence="7" type="ORF">MVEN_00937200</name>
</gene>
<name>A0A8H6Y851_9AGAR</name>
<comment type="similarity">
    <text evidence="2">Belongs to the SNF7 family.</text>
</comment>
<reference evidence="7" key="1">
    <citation type="submission" date="2020-05" db="EMBL/GenBank/DDBJ databases">
        <title>Mycena genomes resolve the evolution of fungal bioluminescence.</title>
        <authorList>
            <person name="Tsai I.J."/>
        </authorList>
    </citation>
    <scope>NUCLEOTIDE SEQUENCE</scope>
    <source>
        <strain evidence="7">CCC161011</strain>
    </source>
</reference>
<keyword evidence="8" id="KW-1185">Reference proteome</keyword>
<evidence type="ECO:0000256" key="5">
    <source>
        <dbReference type="ARBA" id="ARBA00042586"/>
    </source>
</evidence>
<dbReference type="GO" id="GO:0006900">
    <property type="term" value="P:vesicle budding from membrane"/>
    <property type="evidence" value="ECO:0007669"/>
    <property type="project" value="TreeGrafter"/>
</dbReference>
<dbReference type="AlphaFoldDB" id="A0A8H6Y851"/>
<proteinExistence type="inferred from homology"/>
<comment type="caution">
    <text evidence="7">The sequence shown here is derived from an EMBL/GenBank/DDBJ whole genome shotgun (WGS) entry which is preliminary data.</text>
</comment>
<evidence type="ECO:0000256" key="1">
    <source>
        <dbReference type="ARBA" id="ARBA00004177"/>
    </source>
</evidence>
<protein>
    <recommendedName>
        <fullName evidence="4">Vacuolar-sorting protein SNF7</fullName>
    </recommendedName>
    <alternativeName>
        <fullName evidence="5">Vacuolar protein-sorting-associated protein 32</fullName>
    </alternativeName>
</protein>
<feature type="coiled-coil region" evidence="6">
    <location>
        <begin position="120"/>
        <end position="175"/>
    </location>
</feature>
<dbReference type="Proteomes" id="UP000620124">
    <property type="component" value="Unassembled WGS sequence"/>
</dbReference>
<evidence type="ECO:0000313" key="7">
    <source>
        <dbReference type="EMBL" id="KAF7356073.1"/>
    </source>
</evidence>
<dbReference type="PANTHER" id="PTHR22761">
    <property type="entry name" value="CHARGED MULTIVESICULAR BODY PROTEIN"/>
    <property type="match status" value="1"/>
</dbReference>
<keyword evidence="3" id="KW-0967">Endosome</keyword>
<sequence length="218" mass="24244">MAGIMSYFGRPDTKKAVRDALVDLQQQIQILDKKSDQLQKKIEQELKVARANAVSDKPLATAALRRKHAHEKQLDQLRGQQTQLEVQAETLASANINAETVAAMKKAAEVMERIHSGMSATNIDETLEQITDQIDQAKAISELLASPLSGDPFAEEELEAELNELESEALTKQLSHAERVPMYIPPGAVRKETTEQRQVTEYDEEVALRELQAELAAM</sequence>
<dbReference type="GO" id="GO:0005771">
    <property type="term" value="C:multivesicular body"/>
    <property type="evidence" value="ECO:0007669"/>
    <property type="project" value="TreeGrafter"/>
</dbReference>
<comment type="subcellular location">
    <subcellularLocation>
        <location evidence="1">Endosome</location>
    </subcellularLocation>
</comment>